<organism evidence="6 7">
    <name type="scientific">Fodinibius salicampi</name>
    <dbReference type="NCBI Taxonomy" id="1920655"/>
    <lineage>
        <taxon>Bacteria</taxon>
        <taxon>Pseudomonadati</taxon>
        <taxon>Balneolota</taxon>
        <taxon>Balneolia</taxon>
        <taxon>Balneolales</taxon>
        <taxon>Balneolaceae</taxon>
        <taxon>Fodinibius</taxon>
    </lineage>
</organism>
<dbReference type="PRINTS" id="PR00413">
    <property type="entry name" value="HADHALOGNASE"/>
</dbReference>
<gene>
    <name evidence="6" type="ORF">LQ318_00345</name>
</gene>
<dbReference type="Gene3D" id="1.10.150.240">
    <property type="entry name" value="Putative phosphatase, domain 2"/>
    <property type="match status" value="1"/>
</dbReference>
<evidence type="ECO:0000256" key="3">
    <source>
        <dbReference type="ARBA" id="ARBA00022723"/>
    </source>
</evidence>
<evidence type="ECO:0000256" key="4">
    <source>
        <dbReference type="ARBA" id="ARBA00022842"/>
    </source>
</evidence>
<dbReference type="SUPFAM" id="SSF56784">
    <property type="entry name" value="HAD-like"/>
    <property type="match status" value="1"/>
</dbReference>
<keyword evidence="7" id="KW-1185">Reference proteome</keyword>
<dbReference type="EMBL" id="JAJNDC010000001">
    <property type="protein sequence ID" value="MCW9711339.1"/>
    <property type="molecule type" value="Genomic_DNA"/>
</dbReference>
<dbReference type="InterPro" id="IPR023214">
    <property type="entry name" value="HAD_sf"/>
</dbReference>
<evidence type="ECO:0000256" key="2">
    <source>
        <dbReference type="ARBA" id="ARBA00006171"/>
    </source>
</evidence>
<dbReference type="SFLD" id="SFLDG01129">
    <property type="entry name" value="C1.5:_HAD__Beta-PGM__Phosphata"/>
    <property type="match status" value="1"/>
</dbReference>
<dbReference type="Proteomes" id="UP001207337">
    <property type="component" value="Unassembled WGS sequence"/>
</dbReference>
<dbReference type="NCBIfam" id="TIGR01549">
    <property type="entry name" value="HAD-SF-IA-v1"/>
    <property type="match status" value="1"/>
</dbReference>
<dbReference type="InterPro" id="IPR051600">
    <property type="entry name" value="Beta-PGM-like"/>
</dbReference>
<evidence type="ECO:0000256" key="5">
    <source>
        <dbReference type="ARBA" id="ARBA00023277"/>
    </source>
</evidence>
<dbReference type="RefSeq" id="WP_265786469.1">
    <property type="nucleotide sequence ID" value="NZ_BAABRS010000001.1"/>
</dbReference>
<dbReference type="CDD" id="cd07505">
    <property type="entry name" value="HAD_BPGM-like"/>
    <property type="match status" value="1"/>
</dbReference>
<keyword evidence="3" id="KW-0479">Metal-binding</keyword>
<evidence type="ECO:0000256" key="1">
    <source>
        <dbReference type="ARBA" id="ARBA00001946"/>
    </source>
</evidence>
<dbReference type="InterPro" id="IPR036412">
    <property type="entry name" value="HAD-like_sf"/>
</dbReference>
<sequence>MSSDTPGVIFDMDGVIVHSNPAHKKAIQDFCKIHNQDVSQSFLENRLYGRTNKEWIPELFGEISAERLTKLADQKEQMFRDMFVPENNIVEGIHKFLEMLRENNIPMAVATSAPGENADYILSRLSITDYFNAILDSSHVTTGKPDPEVYIKASKALGKDPESCIVFEDSVSGVEAGRQAGAAVIGVTTTHTEEELSPCSMMIENFKNLELNQIIDLATTK</sequence>
<protein>
    <submittedName>
        <fullName evidence="6">HAD family phosphatase</fullName>
    </submittedName>
</protein>
<dbReference type="SFLD" id="SFLDG01135">
    <property type="entry name" value="C1.5.6:_HAD__Beta-PGM__Phospha"/>
    <property type="match status" value="1"/>
</dbReference>
<dbReference type="NCBIfam" id="TIGR01509">
    <property type="entry name" value="HAD-SF-IA-v3"/>
    <property type="match status" value="1"/>
</dbReference>
<reference evidence="6 7" key="1">
    <citation type="submission" date="2021-11" db="EMBL/GenBank/DDBJ databases">
        <title>Aliifidinibius sp. nov., a new bacterium isolated from saline soil.</title>
        <authorList>
            <person name="Galisteo C."/>
            <person name="De La Haba R."/>
            <person name="Sanchez-Porro C."/>
            <person name="Ventosa A."/>
        </authorList>
    </citation>
    <scope>NUCLEOTIDE SEQUENCE [LARGE SCALE GENOMIC DNA]</scope>
    <source>
        <strain evidence="6 7">KACC 190600</strain>
    </source>
</reference>
<evidence type="ECO:0000313" key="6">
    <source>
        <dbReference type="EMBL" id="MCW9711339.1"/>
    </source>
</evidence>
<comment type="caution">
    <text evidence="6">The sequence shown here is derived from an EMBL/GenBank/DDBJ whole genome shotgun (WGS) entry which is preliminary data.</text>
</comment>
<comment type="cofactor">
    <cofactor evidence="1">
        <name>Mg(2+)</name>
        <dbReference type="ChEBI" id="CHEBI:18420"/>
    </cofactor>
</comment>
<name>A0ABT3PU25_9BACT</name>
<dbReference type="SFLD" id="SFLDS00003">
    <property type="entry name" value="Haloacid_Dehalogenase"/>
    <property type="match status" value="1"/>
</dbReference>
<dbReference type="InterPro" id="IPR023198">
    <property type="entry name" value="PGP-like_dom2"/>
</dbReference>
<keyword evidence="4" id="KW-0460">Magnesium</keyword>
<dbReference type="InterPro" id="IPR041492">
    <property type="entry name" value="HAD_2"/>
</dbReference>
<dbReference type="PANTHER" id="PTHR46193:SF18">
    <property type="entry name" value="HEXITOL PHOSPHATASE B"/>
    <property type="match status" value="1"/>
</dbReference>
<dbReference type="Pfam" id="PF13419">
    <property type="entry name" value="HAD_2"/>
    <property type="match status" value="1"/>
</dbReference>
<keyword evidence="5" id="KW-0119">Carbohydrate metabolism</keyword>
<dbReference type="PANTHER" id="PTHR46193">
    <property type="entry name" value="6-PHOSPHOGLUCONATE PHOSPHATASE"/>
    <property type="match status" value="1"/>
</dbReference>
<dbReference type="InterPro" id="IPR006439">
    <property type="entry name" value="HAD-SF_hydro_IA"/>
</dbReference>
<proteinExistence type="inferred from homology"/>
<dbReference type="Gene3D" id="3.40.50.1000">
    <property type="entry name" value="HAD superfamily/HAD-like"/>
    <property type="match status" value="1"/>
</dbReference>
<accession>A0ABT3PU25</accession>
<evidence type="ECO:0000313" key="7">
    <source>
        <dbReference type="Proteomes" id="UP001207337"/>
    </source>
</evidence>
<comment type="similarity">
    <text evidence="2">Belongs to the HAD-like hydrolase superfamily. CbbY/CbbZ/Gph/YieH family.</text>
</comment>